<protein>
    <submittedName>
        <fullName evidence="1">Uncharacterized protein</fullName>
    </submittedName>
</protein>
<name>A0A0P1F0Z6_9RHOB</name>
<sequence length="108" mass="11421">MTIDHVVEFIIEAMHEDLAGRGTLGVRLVQNFPALPATQLSAAFSAAADAIEEMFEHEGHPTDQANRARALAAEVAREAARLGTDAPDVAALGRLWDAGEGAFPAARD</sequence>
<proteinExistence type="predicted"/>
<organism evidence="1 2">
    <name type="scientific">Thalassobacter stenotrophicus</name>
    <dbReference type="NCBI Taxonomy" id="266809"/>
    <lineage>
        <taxon>Bacteria</taxon>
        <taxon>Pseudomonadati</taxon>
        <taxon>Pseudomonadota</taxon>
        <taxon>Alphaproteobacteria</taxon>
        <taxon>Rhodobacterales</taxon>
        <taxon>Roseobacteraceae</taxon>
        <taxon>Thalassobacter</taxon>
    </lineage>
</organism>
<dbReference type="AlphaFoldDB" id="A0A0P1F0Z6"/>
<dbReference type="EMBL" id="CYRX01000031">
    <property type="protein sequence ID" value="CUH61276.1"/>
    <property type="molecule type" value="Genomic_DNA"/>
</dbReference>
<accession>A0A0P1F0Z6</accession>
<dbReference type="Proteomes" id="UP000051298">
    <property type="component" value="Unassembled WGS sequence"/>
</dbReference>
<dbReference type="RefSeq" id="WP_058124060.1">
    <property type="nucleotide sequence ID" value="NZ_CYRX01000031.1"/>
</dbReference>
<evidence type="ECO:0000313" key="2">
    <source>
        <dbReference type="Proteomes" id="UP000051298"/>
    </source>
</evidence>
<evidence type="ECO:0000313" key="1">
    <source>
        <dbReference type="EMBL" id="CUH61276.1"/>
    </source>
</evidence>
<reference evidence="1 2" key="1">
    <citation type="submission" date="2015-09" db="EMBL/GenBank/DDBJ databases">
        <authorList>
            <consortium name="Swine Surveillance"/>
        </authorList>
    </citation>
    <scope>NUCLEOTIDE SEQUENCE [LARGE SCALE GENOMIC DNA]</scope>
    <source>
        <strain evidence="1 2">CECT 5294</strain>
    </source>
</reference>
<gene>
    <name evidence="1" type="ORF">THS5294_02579</name>
</gene>
<dbReference type="STRING" id="266809.PM03_12540"/>